<keyword evidence="4" id="KW-0238">DNA-binding</keyword>
<dbReference type="InterPro" id="IPR013325">
    <property type="entry name" value="RNA_pol_sigma_r2"/>
</dbReference>
<accession>A0A5C6M6Q3</accession>
<dbReference type="InterPro" id="IPR007627">
    <property type="entry name" value="RNA_pol_sigma70_r2"/>
</dbReference>
<evidence type="ECO:0000256" key="2">
    <source>
        <dbReference type="ARBA" id="ARBA00023015"/>
    </source>
</evidence>
<gene>
    <name evidence="8" type="ORF">E3A20_20040</name>
</gene>
<dbReference type="PANTHER" id="PTHR43133:SF8">
    <property type="entry name" value="RNA POLYMERASE SIGMA FACTOR HI_1459-RELATED"/>
    <property type="match status" value="1"/>
</dbReference>
<organism evidence="8 9">
    <name type="scientific">Planctomyces bekefii</name>
    <dbReference type="NCBI Taxonomy" id="1653850"/>
    <lineage>
        <taxon>Bacteria</taxon>
        <taxon>Pseudomonadati</taxon>
        <taxon>Planctomycetota</taxon>
        <taxon>Planctomycetia</taxon>
        <taxon>Planctomycetales</taxon>
        <taxon>Planctomycetaceae</taxon>
        <taxon>Planctomyces</taxon>
    </lineage>
</organism>
<evidence type="ECO:0000256" key="4">
    <source>
        <dbReference type="ARBA" id="ARBA00023125"/>
    </source>
</evidence>
<dbReference type="AlphaFoldDB" id="A0A5C6M6Q3"/>
<dbReference type="GO" id="GO:0016987">
    <property type="term" value="F:sigma factor activity"/>
    <property type="evidence" value="ECO:0007669"/>
    <property type="project" value="UniProtKB-KW"/>
</dbReference>
<dbReference type="InterPro" id="IPR013324">
    <property type="entry name" value="RNA_pol_sigma_r3/r4-like"/>
</dbReference>
<keyword evidence="2" id="KW-0805">Transcription regulation</keyword>
<dbReference type="Pfam" id="PF08281">
    <property type="entry name" value="Sigma70_r4_2"/>
    <property type="match status" value="1"/>
</dbReference>
<dbReference type="EMBL" id="SRHE01000474">
    <property type="protein sequence ID" value="TWW08864.1"/>
    <property type="molecule type" value="Genomic_DNA"/>
</dbReference>
<dbReference type="Gene3D" id="1.10.1740.10">
    <property type="match status" value="1"/>
</dbReference>
<name>A0A5C6M6Q3_9PLAN</name>
<comment type="caution">
    <text evidence="8">The sequence shown here is derived from an EMBL/GenBank/DDBJ whole genome shotgun (WGS) entry which is preliminary data.</text>
</comment>
<reference evidence="8 9" key="2">
    <citation type="submission" date="2019-08" db="EMBL/GenBank/DDBJ databases">
        <authorList>
            <person name="Henke P."/>
        </authorList>
    </citation>
    <scope>NUCLEOTIDE SEQUENCE [LARGE SCALE GENOMIC DNA]</scope>
    <source>
        <strain evidence="8">Phe10_nw2017</strain>
    </source>
</reference>
<keyword evidence="3" id="KW-0731">Sigma factor</keyword>
<keyword evidence="5" id="KW-0804">Transcription</keyword>
<dbReference type="GO" id="GO:0003677">
    <property type="term" value="F:DNA binding"/>
    <property type="evidence" value="ECO:0007669"/>
    <property type="project" value="UniProtKB-KW"/>
</dbReference>
<comment type="similarity">
    <text evidence="1">Belongs to the sigma-70 factor family. ECF subfamily.</text>
</comment>
<dbReference type="SUPFAM" id="SSF88946">
    <property type="entry name" value="Sigma2 domain of RNA polymerase sigma factors"/>
    <property type="match status" value="1"/>
</dbReference>
<dbReference type="InterPro" id="IPR039425">
    <property type="entry name" value="RNA_pol_sigma-70-like"/>
</dbReference>
<dbReference type="SUPFAM" id="SSF88659">
    <property type="entry name" value="Sigma3 and sigma4 domains of RNA polymerase sigma factors"/>
    <property type="match status" value="1"/>
</dbReference>
<keyword evidence="9" id="KW-1185">Reference proteome</keyword>
<dbReference type="GO" id="GO:0006352">
    <property type="term" value="P:DNA-templated transcription initiation"/>
    <property type="evidence" value="ECO:0007669"/>
    <property type="project" value="InterPro"/>
</dbReference>
<evidence type="ECO:0000256" key="1">
    <source>
        <dbReference type="ARBA" id="ARBA00010641"/>
    </source>
</evidence>
<evidence type="ECO:0000256" key="5">
    <source>
        <dbReference type="ARBA" id="ARBA00023163"/>
    </source>
</evidence>
<dbReference type="InterPro" id="IPR036388">
    <property type="entry name" value="WH-like_DNA-bd_sf"/>
</dbReference>
<reference evidence="8 9" key="1">
    <citation type="submission" date="2019-08" db="EMBL/GenBank/DDBJ databases">
        <title>100 year-old enigma solved: identification of Planctomyces bekefii, the type genus and species of the phylum Planctomycetes.</title>
        <authorList>
            <person name="Svetlana D.N."/>
            <person name="Overmann J."/>
        </authorList>
    </citation>
    <scope>NUCLEOTIDE SEQUENCE [LARGE SCALE GENOMIC DNA]</scope>
    <source>
        <strain evidence="8">Phe10_nw2017</strain>
    </source>
</reference>
<feature type="domain" description="RNA polymerase sigma factor 70 region 4 type 2" evidence="7">
    <location>
        <begin position="145"/>
        <end position="195"/>
    </location>
</feature>
<evidence type="ECO:0000259" key="7">
    <source>
        <dbReference type="Pfam" id="PF08281"/>
    </source>
</evidence>
<dbReference type="InterPro" id="IPR013249">
    <property type="entry name" value="RNA_pol_sigma70_r4_t2"/>
</dbReference>
<evidence type="ECO:0000259" key="6">
    <source>
        <dbReference type="Pfam" id="PF04542"/>
    </source>
</evidence>
<sequence length="216" mass="24945">MIRMSDSDATDSDLQSQHMAVSGVTASSEARLVHLARQGDQQAFQELVLRYERRVFQVIHQFVADQGTVADLAQDAFLRAWERLGQFDPARRFGPWLFRLAVNLTYDHLRRVRRKGRWSLFSDLSGSVMPDPGEADPREEIDLTQEVRLVLAEVPEAYRVVLVLRDLEGFCTSDVAAITDRSEATIRWRLAEARRMFREAWERRQRRNDGVADPDE</sequence>
<dbReference type="PANTHER" id="PTHR43133">
    <property type="entry name" value="RNA POLYMERASE ECF-TYPE SIGMA FACTO"/>
    <property type="match status" value="1"/>
</dbReference>
<dbReference type="InterPro" id="IPR014284">
    <property type="entry name" value="RNA_pol_sigma-70_dom"/>
</dbReference>
<proteinExistence type="inferred from homology"/>
<evidence type="ECO:0000256" key="3">
    <source>
        <dbReference type="ARBA" id="ARBA00023082"/>
    </source>
</evidence>
<dbReference type="Proteomes" id="UP000321083">
    <property type="component" value="Unassembled WGS sequence"/>
</dbReference>
<dbReference type="Pfam" id="PF04542">
    <property type="entry name" value="Sigma70_r2"/>
    <property type="match status" value="1"/>
</dbReference>
<feature type="domain" description="RNA polymerase sigma-70 region 2" evidence="6">
    <location>
        <begin position="47"/>
        <end position="114"/>
    </location>
</feature>
<protein>
    <submittedName>
        <fullName evidence="8">RNA polymerase sigma factor</fullName>
    </submittedName>
</protein>
<evidence type="ECO:0000313" key="8">
    <source>
        <dbReference type="EMBL" id="TWW08864.1"/>
    </source>
</evidence>
<dbReference type="NCBIfam" id="TIGR02937">
    <property type="entry name" value="sigma70-ECF"/>
    <property type="match status" value="1"/>
</dbReference>
<dbReference type="Gene3D" id="1.10.10.10">
    <property type="entry name" value="Winged helix-like DNA-binding domain superfamily/Winged helix DNA-binding domain"/>
    <property type="match status" value="1"/>
</dbReference>
<evidence type="ECO:0000313" key="9">
    <source>
        <dbReference type="Proteomes" id="UP000321083"/>
    </source>
</evidence>